<evidence type="ECO:0000313" key="3">
    <source>
        <dbReference type="Proteomes" id="UP001596250"/>
    </source>
</evidence>
<feature type="chain" id="PRO_5046753540" description="Lipoprotein" evidence="1">
    <location>
        <begin position="23"/>
        <end position="137"/>
    </location>
</feature>
<proteinExistence type="predicted"/>
<feature type="signal peptide" evidence="1">
    <location>
        <begin position="1"/>
        <end position="22"/>
    </location>
</feature>
<organism evidence="2 3">
    <name type="scientific">Marinicrinis lubricantis</name>
    <dbReference type="NCBI Taxonomy" id="2086470"/>
    <lineage>
        <taxon>Bacteria</taxon>
        <taxon>Bacillati</taxon>
        <taxon>Bacillota</taxon>
        <taxon>Bacilli</taxon>
        <taxon>Bacillales</taxon>
        <taxon>Paenibacillaceae</taxon>
    </lineage>
</organism>
<name>A0ABW1IRV5_9BACL</name>
<dbReference type="Proteomes" id="UP001596250">
    <property type="component" value="Unassembled WGS sequence"/>
</dbReference>
<keyword evidence="3" id="KW-1185">Reference proteome</keyword>
<evidence type="ECO:0000256" key="1">
    <source>
        <dbReference type="SAM" id="SignalP"/>
    </source>
</evidence>
<sequence length="137" mass="16151">MRIIRWLVVIFFFLFTACSTDSDDELRTIFQSEGQSWSVAITNEVIEHGGKRYFQIHYQYKGALEDLQQVERISFAQGTRLNTQIKNIYDPSYKEKLQGEGQYQEEYEAQYGIVIEPIKHRTTKEFLISSKAMNSHR</sequence>
<accession>A0ABW1IRV5</accession>
<protein>
    <recommendedName>
        <fullName evidence="4">Lipoprotein</fullName>
    </recommendedName>
</protein>
<dbReference type="EMBL" id="JBHSQV010000170">
    <property type="protein sequence ID" value="MFC5987788.1"/>
    <property type="molecule type" value="Genomic_DNA"/>
</dbReference>
<gene>
    <name evidence="2" type="ORF">ACFPXP_15385</name>
</gene>
<keyword evidence="1" id="KW-0732">Signal</keyword>
<evidence type="ECO:0000313" key="2">
    <source>
        <dbReference type="EMBL" id="MFC5987788.1"/>
    </source>
</evidence>
<dbReference type="PROSITE" id="PS51257">
    <property type="entry name" value="PROKAR_LIPOPROTEIN"/>
    <property type="match status" value="1"/>
</dbReference>
<dbReference type="RefSeq" id="WP_379895204.1">
    <property type="nucleotide sequence ID" value="NZ_CBCSCT010000027.1"/>
</dbReference>
<comment type="caution">
    <text evidence="2">The sequence shown here is derived from an EMBL/GenBank/DDBJ whole genome shotgun (WGS) entry which is preliminary data.</text>
</comment>
<reference evidence="3" key="1">
    <citation type="journal article" date="2019" name="Int. J. Syst. Evol. Microbiol.">
        <title>The Global Catalogue of Microorganisms (GCM) 10K type strain sequencing project: providing services to taxonomists for standard genome sequencing and annotation.</title>
        <authorList>
            <consortium name="The Broad Institute Genomics Platform"/>
            <consortium name="The Broad Institute Genome Sequencing Center for Infectious Disease"/>
            <person name="Wu L."/>
            <person name="Ma J."/>
        </authorList>
    </citation>
    <scope>NUCLEOTIDE SEQUENCE [LARGE SCALE GENOMIC DNA]</scope>
    <source>
        <strain evidence="3">CCM 8749</strain>
    </source>
</reference>
<evidence type="ECO:0008006" key="4">
    <source>
        <dbReference type="Google" id="ProtNLM"/>
    </source>
</evidence>